<accession>A0A9P5TUL0</accession>
<dbReference type="AlphaFoldDB" id="A0A9P5TUL0"/>
<reference evidence="2" key="1">
    <citation type="submission" date="2020-11" db="EMBL/GenBank/DDBJ databases">
        <authorList>
            <consortium name="DOE Joint Genome Institute"/>
            <person name="Ahrendt S."/>
            <person name="Riley R."/>
            <person name="Andreopoulos W."/>
            <person name="Labutti K."/>
            <person name="Pangilinan J."/>
            <person name="Ruiz-Duenas F.J."/>
            <person name="Barrasa J.M."/>
            <person name="Sanchez-Garcia M."/>
            <person name="Camarero S."/>
            <person name="Miyauchi S."/>
            <person name="Serrano A."/>
            <person name="Linde D."/>
            <person name="Babiker R."/>
            <person name="Drula E."/>
            <person name="Ayuso-Fernandez I."/>
            <person name="Pacheco R."/>
            <person name="Padilla G."/>
            <person name="Ferreira P."/>
            <person name="Barriuso J."/>
            <person name="Kellner H."/>
            <person name="Castanera R."/>
            <person name="Alfaro M."/>
            <person name="Ramirez L."/>
            <person name="Pisabarro A.G."/>
            <person name="Kuo A."/>
            <person name="Tritt A."/>
            <person name="Lipzen A."/>
            <person name="He G."/>
            <person name="Yan M."/>
            <person name="Ng V."/>
            <person name="Cullen D."/>
            <person name="Martin F."/>
            <person name="Rosso M.-N."/>
            <person name="Henrissat B."/>
            <person name="Hibbett D."/>
            <person name="Martinez A.T."/>
            <person name="Grigoriev I.V."/>
        </authorList>
    </citation>
    <scope>NUCLEOTIDE SEQUENCE</scope>
    <source>
        <strain evidence="2">AH 40177</strain>
    </source>
</reference>
<evidence type="ECO:0000313" key="3">
    <source>
        <dbReference type="Proteomes" id="UP000772434"/>
    </source>
</evidence>
<evidence type="ECO:0000313" key="2">
    <source>
        <dbReference type="EMBL" id="KAF9022720.1"/>
    </source>
</evidence>
<dbReference type="EMBL" id="JADNRY010001006">
    <property type="protein sequence ID" value="KAF9022720.1"/>
    <property type="molecule type" value="Genomic_DNA"/>
</dbReference>
<proteinExistence type="predicted"/>
<evidence type="ECO:0000256" key="1">
    <source>
        <dbReference type="SAM" id="MobiDB-lite"/>
    </source>
</evidence>
<keyword evidence="3" id="KW-1185">Reference proteome</keyword>
<dbReference type="OrthoDB" id="107110at2759"/>
<feature type="region of interest" description="Disordered" evidence="1">
    <location>
        <begin position="512"/>
        <end position="534"/>
    </location>
</feature>
<feature type="compositionally biased region" description="Low complexity" evidence="1">
    <location>
        <begin position="512"/>
        <end position="525"/>
    </location>
</feature>
<dbReference type="Proteomes" id="UP000772434">
    <property type="component" value="Unassembled WGS sequence"/>
</dbReference>
<protein>
    <submittedName>
        <fullName evidence="2">Uncharacterized protein</fullName>
    </submittedName>
</protein>
<dbReference type="PANTHER" id="PTHR33266">
    <property type="entry name" value="CHROMOSOME 15, WHOLE GENOME SHOTGUN SEQUENCE"/>
    <property type="match status" value="1"/>
</dbReference>
<sequence length="656" mass="73573">MLVEQLSYIQPVLSVCFRNNKDATLAWPPGDDDALWCYFKGLGAGNKFTEEEMFAALLGALVEEATESLVPNTSTLDSDHRKTFSGWDFGPPGSQAVKRGAHLSSAVERAKTRLRRHKSEATCPVLQPASSWHTSLFQQFCLPYFKTLAARLQNLGYEFAFIAFDECRELSPAQRKLQPYISLIGLQRIFKAADRFALESGFEFWFLLLDTDPEPSLVLPSGQAEYLPPPFTSNSRGALMLSHLQKYGRPYWSTLPVGGLVETAKIKLFSPKRKSDHKPFFDSSNIQHVIAAFASRVHLELVSTPQTALFAAESVRQHMRILDDVNRDILITSAPSEPSLAIAAMDSIIKYGDSAWKSLLREVTNGQITLDQGSLGQLWTGLLFTLARDKSTVTPPIVHCGEDAFVRPVALNEFLETLLGKNFGLPSNDSTKLREFTKNKWMNFTHVVVLEKPFDNISRKDLERLWSVGAMVQCRHSQPVIDGGIVIYEGDFNSPFELSQLNLVPWQTKNKSASASSSTGSGITGPHIINDDGSREKRPTVILLMDLLETSYFVGRGGRSVQLTERRATKAVDCTGYADEEPLNFLLNIRGYTAGEYPVCAYLEQEFVELFELQHRYPQDLQIIHNRFQQAKNPLLFETLEHEQTGKESLVKVDEH</sequence>
<gene>
    <name evidence="2" type="ORF">BDP27DRAFT_1353196</name>
</gene>
<dbReference type="PANTHER" id="PTHR33266:SF1">
    <property type="entry name" value="F-BOX DOMAIN-CONTAINING PROTEIN"/>
    <property type="match status" value="1"/>
</dbReference>
<name>A0A9P5TUL0_9AGAR</name>
<comment type="caution">
    <text evidence="2">The sequence shown here is derived from an EMBL/GenBank/DDBJ whole genome shotgun (WGS) entry which is preliminary data.</text>
</comment>
<organism evidence="2 3">
    <name type="scientific">Rhodocollybia butyracea</name>
    <dbReference type="NCBI Taxonomy" id="206335"/>
    <lineage>
        <taxon>Eukaryota</taxon>
        <taxon>Fungi</taxon>
        <taxon>Dikarya</taxon>
        <taxon>Basidiomycota</taxon>
        <taxon>Agaricomycotina</taxon>
        <taxon>Agaricomycetes</taxon>
        <taxon>Agaricomycetidae</taxon>
        <taxon>Agaricales</taxon>
        <taxon>Marasmiineae</taxon>
        <taxon>Omphalotaceae</taxon>
        <taxon>Rhodocollybia</taxon>
    </lineage>
</organism>